<dbReference type="SMART" id="SM00343">
    <property type="entry name" value="ZnF_C2HC"/>
    <property type="match status" value="2"/>
</dbReference>
<dbReference type="GO" id="GO:0008270">
    <property type="term" value="F:zinc ion binding"/>
    <property type="evidence" value="ECO:0007669"/>
    <property type="project" value="UniProtKB-KW"/>
</dbReference>
<evidence type="ECO:0000313" key="4">
    <source>
        <dbReference type="EMBL" id="NXH21976.1"/>
    </source>
</evidence>
<dbReference type="InterPro" id="IPR050195">
    <property type="entry name" value="Primate_lentivir_Gag_pol-like"/>
</dbReference>
<keyword evidence="2" id="KW-0862">Zinc</keyword>
<dbReference type="AlphaFoldDB" id="A0A7K9I8G2"/>
<keyword evidence="5" id="KW-1185">Reference proteome</keyword>
<evidence type="ECO:0000256" key="2">
    <source>
        <dbReference type="PROSITE-ProRule" id="PRU00047"/>
    </source>
</evidence>
<dbReference type="Proteomes" id="UP000534107">
    <property type="component" value="Unassembled WGS sequence"/>
</dbReference>
<proteinExistence type="predicted"/>
<comment type="caution">
    <text evidence="4">The sequence shown here is derived from an EMBL/GenBank/DDBJ whole genome shotgun (WGS) entry which is preliminary data.</text>
</comment>
<protein>
    <submittedName>
        <fullName evidence="4">GAK6 protein</fullName>
    </submittedName>
</protein>
<name>A0A7K9I8G2_9PICI</name>
<accession>A0A7K9I8G2</accession>
<organism evidence="4 5">
    <name type="scientific">Bucco capensis</name>
    <name type="common">collared puffbird</name>
    <dbReference type="NCBI Taxonomy" id="135168"/>
    <lineage>
        <taxon>Eukaryota</taxon>
        <taxon>Metazoa</taxon>
        <taxon>Chordata</taxon>
        <taxon>Craniata</taxon>
        <taxon>Vertebrata</taxon>
        <taxon>Euteleostomi</taxon>
        <taxon>Archelosauria</taxon>
        <taxon>Archosauria</taxon>
        <taxon>Dinosauria</taxon>
        <taxon>Saurischia</taxon>
        <taxon>Theropoda</taxon>
        <taxon>Coelurosauria</taxon>
        <taxon>Aves</taxon>
        <taxon>Neognathae</taxon>
        <taxon>Neoaves</taxon>
        <taxon>Telluraves</taxon>
        <taxon>Coraciimorphae</taxon>
        <taxon>Piciformes</taxon>
        <taxon>Bucconidae</taxon>
        <taxon>Bucco</taxon>
    </lineage>
</organism>
<dbReference type="PANTHER" id="PTHR40389:SF2">
    <property type="entry name" value="ENDOGENOUS RETROVIRUS GROUP K MEMBER 24 GAG POLYPROTEIN-RELATED"/>
    <property type="match status" value="1"/>
</dbReference>
<feature type="non-terminal residue" evidence="4">
    <location>
        <position position="1"/>
    </location>
</feature>
<reference evidence="4 5" key="1">
    <citation type="submission" date="2019-09" db="EMBL/GenBank/DDBJ databases">
        <title>Bird 10,000 Genomes (B10K) Project - Family phase.</title>
        <authorList>
            <person name="Zhang G."/>
        </authorList>
    </citation>
    <scope>NUCLEOTIDE SEQUENCE [LARGE SCALE GENOMIC DNA]</scope>
    <source>
        <strain evidence="4">B10K-DU-001-16</strain>
        <tissue evidence="4">Muscle</tissue>
    </source>
</reference>
<evidence type="ECO:0000256" key="1">
    <source>
        <dbReference type="ARBA" id="ARBA00022707"/>
    </source>
</evidence>
<dbReference type="InterPro" id="IPR008916">
    <property type="entry name" value="Retrov_capsid_C"/>
</dbReference>
<feature type="domain" description="CCHC-type" evidence="3">
    <location>
        <begin position="65"/>
        <end position="79"/>
    </location>
</feature>
<gene>
    <name evidence="4" type="primary">Ervk6_2</name>
    <name evidence="4" type="ORF">BUCCAP_R15522</name>
</gene>
<sequence length="103" mass="11389">ANADCKKLLKSLPNPTPTLVEMMEACNRFGTSDHKYEVTAAAFATSQPFGQRQITSRSPGPTPVCYGCGKAGHLQKNCRIKTSIPVCTRCRKGRHYNDQCRSR</sequence>
<evidence type="ECO:0000313" key="5">
    <source>
        <dbReference type="Proteomes" id="UP000534107"/>
    </source>
</evidence>
<dbReference type="InterPro" id="IPR001878">
    <property type="entry name" value="Znf_CCHC"/>
</dbReference>
<dbReference type="PROSITE" id="PS50158">
    <property type="entry name" value="ZF_CCHC"/>
    <property type="match status" value="1"/>
</dbReference>
<dbReference type="Gene3D" id="4.10.60.10">
    <property type="entry name" value="Zinc finger, CCHC-type"/>
    <property type="match status" value="1"/>
</dbReference>
<dbReference type="InterPro" id="IPR036875">
    <property type="entry name" value="Znf_CCHC_sf"/>
</dbReference>
<dbReference type="SUPFAM" id="SSF57756">
    <property type="entry name" value="Retrovirus zinc finger-like domains"/>
    <property type="match status" value="1"/>
</dbReference>
<feature type="non-terminal residue" evidence="4">
    <location>
        <position position="103"/>
    </location>
</feature>
<dbReference type="EMBL" id="VWZO01020562">
    <property type="protein sequence ID" value="NXH21976.1"/>
    <property type="molecule type" value="Genomic_DNA"/>
</dbReference>
<dbReference type="PANTHER" id="PTHR40389">
    <property type="entry name" value="ENDOGENOUS RETROVIRUS GROUP K MEMBER 24 GAG POLYPROTEIN-RELATED"/>
    <property type="match status" value="1"/>
</dbReference>
<dbReference type="Gene3D" id="1.10.1200.30">
    <property type="match status" value="1"/>
</dbReference>
<keyword evidence="1" id="KW-0519">Myristate</keyword>
<keyword evidence="2" id="KW-0479">Metal-binding</keyword>
<dbReference type="SUPFAM" id="SSF47353">
    <property type="entry name" value="Retrovirus capsid dimerization domain-like"/>
    <property type="match status" value="1"/>
</dbReference>
<dbReference type="GO" id="GO:0003676">
    <property type="term" value="F:nucleic acid binding"/>
    <property type="evidence" value="ECO:0007669"/>
    <property type="project" value="InterPro"/>
</dbReference>
<dbReference type="OrthoDB" id="9386882at2759"/>
<keyword evidence="1" id="KW-0449">Lipoprotein</keyword>
<evidence type="ECO:0000259" key="3">
    <source>
        <dbReference type="PROSITE" id="PS50158"/>
    </source>
</evidence>
<keyword evidence="2" id="KW-0863">Zinc-finger</keyword>